<proteinExistence type="predicted"/>
<keyword evidence="5 10" id="KW-0472">Membrane</keyword>
<dbReference type="InterPro" id="IPR002889">
    <property type="entry name" value="WSC_carb-bd"/>
</dbReference>
<dbReference type="InterPro" id="IPR051836">
    <property type="entry name" value="Kremen_rcpt"/>
</dbReference>
<evidence type="ECO:0000256" key="3">
    <source>
        <dbReference type="ARBA" id="ARBA00022729"/>
    </source>
</evidence>
<feature type="chain" id="PRO_5035440451" evidence="11">
    <location>
        <begin position="27"/>
        <end position="580"/>
    </location>
</feature>
<comment type="subcellular location">
    <subcellularLocation>
        <location evidence="1">Membrane</location>
        <topology evidence="1">Single-pass membrane protein</topology>
    </subcellularLocation>
</comment>
<dbReference type="PANTHER" id="PTHR24269:SF16">
    <property type="entry name" value="PROTEIN SLG1"/>
    <property type="match status" value="1"/>
</dbReference>
<evidence type="ECO:0000256" key="1">
    <source>
        <dbReference type="ARBA" id="ARBA00004167"/>
    </source>
</evidence>
<evidence type="ECO:0000256" key="4">
    <source>
        <dbReference type="ARBA" id="ARBA00022989"/>
    </source>
</evidence>
<dbReference type="Pfam" id="PF00431">
    <property type="entry name" value="CUB"/>
    <property type="match status" value="1"/>
</dbReference>
<feature type="compositionally biased region" description="Basic and acidic residues" evidence="9">
    <location>
        <begin position="469"/>
        <end position="479"/>
    </location>
</feature>
<name>A0A8K0A466_BRALA</name>
<evidence type="ECO:0000256" key="2">
    <source>
        <dbReference type="ARBA" id="ARBA00022692"/>
    </source>
</evidence>
<feature type="domain" description="WSC" evidence="13">
    <location>
        <begin position="140"/>
        <end position="233"/>
    </location>
</feature>
<protein>
    <submittedName>
        <fullName evidence="14">KREMEN1 protein</fullName>
    </submittedName>
</protein>
<dbReference type="GO" id="GO:0005886">
    <property type="term" value="C:plasma membrane"/>
    <property type="evidence" value="ECO:0007669"/>
    <property type="project" value="TreeGrafter"/>
</dbReference>
<keyword evidence="15" id="KW-1185">Reference proteome</keyword>
<feature type="signal peptide" evidence="11">
    <location>
        <begin position="1"/>
        <end position="26"/>
    </location>
</feature>
<dbReference type="EMBL" id="OV696692">
    <property type="protein sequence ID" value="CAH1268973.1"/>
    <property type="molecule type" value="Genomic_DNA"/>
</dbReference>
<keyword evidence="6" id="KW-1015">Disulfide bond</keyword>
<dbReference type="CDD" id="cd00041">
    <property type="entry name" value="CUB"/>
    <property type="match status" value="1"/>
</dbReference>
<evidence type="ECO:0000256" key="5">
    <source>
        <dbReference type="ARBA" id="ARBA00023136"/>
    </source>
</evidence>
<keyword evidence="2 10" id="KW-0812">Transmembrane</keyword>
<dbReference type="OrthoDB" id="5985073at2759"/>
<dbReference type="SUPFAM" id="SSF49854">
    <property type="entry name" value="Spermadhesin, CUB domain"/>
    <property type="match status" value="1"/>
</dbReference>
<evidence type="ECO:0000256" key="8">
    <source>
        <dbReference type="PROSITE-ProRule" id="PRU00059"/>
    </source>
</evidence>
<keyword evidence="4 10" id="KW-1133">Transmembrane helix</keyword>
<dbReference type="PROSITE" id="PS51212">
    <property type="entry name" value="WSC"/>
    <property type="match status" value="1"/>
</dbReference>
<dbReference type="Pfam" id="PF01822">
    <property type="entry name" value="WSC"/>
    <property type="match status" value="1"/>
</dbReference>
<evidence type="ECO:0000256" key="9">
    <source>
        <dbReference type="SAM" id="MobiDB-lite"/>
    </source>
</evidence>
<feature type="domain" description="CUB" evidence="12">
    <location>
        <begin position="221"/>
        <end position="333"/>
    </location>
</feature>
<feature type="region of interest" description="Disordered" evidence="9">
    <location>
        <begin position="454"/>
        <end position="580"/>
    </location>
</feature>
<reference evidence="14" key="1">
    <citation type="submission" date="2022-01" db="EMBL/GenBank/DDBJ databases">
        <authorList>
            <person name="Braso-Vives M."/>
        </authorList>
    </citation>
    <scope>NUCLEOTIDE SEQUENCE</scope>
</reference>
<evidence type="ECO:0000259" key="12">
    <source>
        <dbReference type="PROSITE" id="PS01180"/>
    </source>
</evidence>
<dbReference type="InterPro" id="IPR000859">
    <property type="entry name" value="CUB_dom"/>
</dbReference>
<organism evidence="14 15">
    <name type="scientific">Branchiostoma lanceolatum</name>
    <name type="common">Common lancelet</name>
    <name type="synonym">Amphioxus lanceolatum</name>
    <dbReference type="NCBI Taxonomy" id="7740"/>
    <lineage>
        <taxon>Eukaryota</taxon>
        <taxon>Metazoa</taxon>
        <taxon>Chordata</taxon>
        <taxon>Cephalochordata</taxon>
        <taxon>Leptocardii</taxon>
        <taxon>Amphioxiformes</taxon>
        <taxon>Branchiostomatidae</taxon>
        <taxon>Branchiostoma</taxon>
    </lineage>
</organism>
<feature type="compositionally biased region" description="Polar residues" evidence="9">
    <location>
        <begin position="546"/>
        <end position="560"/>
    </location>
</feature>
<evidence type="ECO:0000256" key="10">
    <source>
        <dbReference type="SAM" id="Phobius"/>
    </source>
</evidence>
<gene>
    <name evidence="14" type="primary">KREMEN1</name>
    <name evidence="14" type="ORF">BLAG_LOCUS21744</name>
</gene>
<dbReference type="AlphaFoldDB" id="A0A8K0A466"/>
<feature type="compositionally biased region" description="Polar residues" evidence="9">
    <location>
        <begin position="516"/>
        <end position="537"/>
    </location>
</feature>
<evidence type="ECO:0000256" key="11">
    <source>
        <dbReference type="SAM" id="SignalP"/>
    </source>
</evidence>
<dbReference type="SMART" id="SM00321">
    <property type="entry name" value="WSC"/>
    <property type="match status" value="1"/>
</dbReference>
<evidence type="ECO:0000313" key="14">
    <source>
        <dbReference type="EMBL" id="CAH1268973.1"/>
    </source>
</evidence>
<dbReference type="PROSITE" id="PS01180">
    <property type="entry name" value="CUB"/>
    <property type="match status" value="1"/>
</dbReference>
<dbReference type="InterPro" id="IPR035914">
    <property type="entry name" value="Sperma_CUB_dom_sf"/>
</dbReference>
<dbReference type="Gene3D" id="2.60.120.290">
    <property type="entry name" value="Spermadhesin, CUB domain"/>
    <property type="match status" value="1"/>
</dbReference>
<dbReference type="Proteomes" id="UP000838412">
    <property type="component" value="Chromosome 7"/>
</dbReference>
<evidence type="ECO:0000256" key="7">
    <source>
        <dbReference type="ARBA" id="ARBA00023180"/>
    </source>
</evidence>
<accession>A0A8K0A466</accession>
<feature type="transmembrane region" description="Helical" evidence="10">
    <location>
        <begin position="420"/>
        <end position="445"/>
    </location>
</feature>
<dbReference type="SMART" id="SM00042">
    <property type="entry name" value="CUB"/>
    <property type="match status" value="1"/>
</dbReference>
<sequence>MEPVIVRIATFGALCFVVLTSLPTSAQDPGCQKIRISGSTSLQTHLMTTYTIGNTELFVEGRPVYTSDTTDDRIYYVSGKYPDDVPYWFVGQYPSPGDNGLHVEDHRSLYANNIEGTFNIWDPEIREWKGAPYVQISCADSGYFGCFNAADHDSSVIDASIIPLGPRVTVEWCIEYCRNYEAKSIAALSNQDCICGSGVNHNSFSPKFCEIPCGGNSDQKCGGAGRADVYQTWVGVCVNEATTDAIYSPRYPGMYPPYQECTWEIIFEPDKVIKFYYNVWDVPTGDRLVITDKSGQSRILGPYFHTAWTNEVTVNFVSNNLVNGRFAVQYEAVDHCGGIGATEGIAQLFPSHGGNFAVGQQVTIRCTDGIETVVECLHEKIFNVTGPYCADSPEGEMTTSTPSTGTAAADDHAADNYPGIAIFVVSALAVPVFLAVLCVAVYFVIKKSNAEEPVTSNHDYGMVDPGTSNDEHEMIDTRNFRPPVRSPQVPSIIPPLPGVSGTQSDSDYQALDPRTMCNTDSEYASPTTNQTSVNDSDYQALDPRTMCNTGSEYSSPTTSDSDYENDPEYQNTFGKMYENA</sequence>
<keyword evidence="7" id="KW-0325">Glycoprotein</keyword>
<keyword evidence="3 11" id="KW-0732">Signal</keyword>
<evidence type="ECO:0000313" key="15">
    <source>
        <dbReference type="Proteomes" id="UP000838412"/>
    </source>
</evidence>
<comment type="caution">
    <text evidence="8">Lacks conserved residue(s) required for the propagation of feature annotation.</text>
</comment>
<evidence type="ECO:0000259" key="13">
    <source>
        <dbReference type="PROSITE" id="PS51212"/>
    </source>
</evidence>
<evidence type="ECO:0000256" key="6">
    <source>
        <dbReference type="ARBA" id="ARBA00023157"/>
    </source>
</evidence>
<dbReference type="PANTHER" id="PTHR24269">
    <property type="entry name" value="KREMEN PROTEIN"/>
    <property type="match status" value="1"/>
</dbReference>